<dbReference type="Gene3D" id="2.60.40.640">
    <property type="match status" value="1"/>
</dbReference>
<dbReference type="Pfam" id="PF02752">
    <property type="entry name" value="Arrestin_C"/>
    <property type="match status" value="1"/>
</dbReference>
<reference evidence="3" key="1">
    <citation type="submission" date="2022-11" db="UniProtKB">
        <authorList>
            <consortium name="WormBaseParasite"/>
        </authorList>
    </citation>
    <scope>IDENTIFICATION</scope>
</reference>
<evidence type="ECO:0000313" key="2">
    <source>
        <dbReference type="Proteomes" id="UP000887540"/>
    </source>
</evidence>
<dbReference type="PANTHER" id="PTHR11188:SF176">
    <property type="entry name" value="ARRESTIN DOMAIN-CONTAINING PROTEIN 1"/>
    <property type="match status" value="1"/>
</dbReference>
<feature type="domain" description="Arrestin C-terminal-like" evidence="1">
    <location>
        <begin position="73"/>
        <end position="214"/>
    </location>
</feature>
<protein>
    <submittedName>
        <fullName evidence="3">Arrestin C-terminal-like domain-containing protein</fullName>
    </submittedName>
</protein>
<dbReference type="InterPro" id="IPR050357">
    <property type="entry name" value="Arrestin_domain-protein"/>
</dbReference>
<evidence type="ECO:0000259" key="1">
    <source>
        <dbReference type="SMART" id="SM01017"/>
    </source>
</evidence>
<dbReference type="SMART" id="SM01017">
    <property type="entry name" value="Arrestin_C"/>
    <property type="match status" value="1"/>
</dbReference>
<proteinExistence type="predicted"/>
<evidence type="ECO:0000313" key="3">
    <source>
        <dbReference type="WBParaSite" id="ACRNAN_Path_1595.g6201.t1"/>
    </source>
</evidence>
<organism evidence="2 3">
    <name type="scientific">Acrobeloides nanus</name>
    <dbReference type="NCBI Taxonomy" id="290746"/>
    <lineage>
        <taxon>Eukaryota</taxon>
        <taxon>Metazoa</taxon>
        <taxon>Ecdysozoa</taxon>
        <taxon>Nematoda</taxon>
        <taxon>Chromadorea</taxon>
        <taxon>Rhabditida</taxon>
        <taxon>Tylenchina</taxon>
        <taxon>Cephalobomorpha</taxon>
        <taxon>Cephaloboidea</taxon>
        <taxon>Cephalobidae</taxon>
        <taxon>Acrobeloides</taxon>
    </lineage>
</organism>
<dbReference type="GO" id="GO:0005737">
    <property type="term" value="C:cytoplasm"/>
    <property type="evidence" value="ECO:0007669"/>
    <property type="project" value="TreeGrafter"/>
</dbReference>
<dbReference type="GO" id="GO:0015031">
    <property type="term" value="P:protein transport"/>
    <property type="evidence" value="ECO:0007669"/>
    <property type="project" value="TreeGrafter"/>
</dbReference>
<dbReference type="AlphaFoldDB" id="A0A914C2I9"/>
<dbReference type="InterPro" id="IPR014752">
    <property type="entry name" value="Arrestin-like_C"/>
</dbReference>
<dbReference type="Proteomes" id="UP000887540">
    <property type="component" value="Unplaced"/>
</dbReference>
<dbReference type="InterPro" id="IPR014756">
    <property type="entry name" value="Ig_E-set"/>
</dbReference>
<accession>A0A914C2I9</accession>
<dbReference type="SUPFAM" id="SSF81296">
    <property type="entry name" value="E set domains"/>
    <property type="match status" value="2"/>
</dbReference>
<dbReference type="WBParaSite" id="ACRNAN_Path_1595.g6201.t1">
    <property type="protein sequence ID" value="ACRNAN_Path_1595.g6201.t1"/>
    <property type="gene ID" value="ACRNAN_Path_1595.g6201"/>
</dbReference>
<dbReference type="PANTHER" id="PTHR11188">
    <property type="entry name" value="ARRESTIN DOMAIN CONTAINING PROTEIN"/>
    <property type="match status" value="1"/>
</dbReference>
<keyword evidence="2" id="KW-1185">Reference proteome</keyword>
<sequence length="297" mass="33606">MYLREPIKARTVTLHVVGKAHTHWSCHKHTSTYYDASTKTTKTRTEIHPIRGNETYMDNKLVLWDGGKEKILPAGIYNFNFVLPLPYNCPPSYEGENIDIHLEFLNESSRKIDSIDAKLVESTSYEGTWSHYSHQLARKQQDRTVAKMRKESKIPAKAYGSGVVSVKVPPIVPSFNNCSIIQVNYMLKVKVYAHGFVNNSITFDFPILIGTYPITNLPINPSAYPMPQPDYIVPHQPTAPPAEIFDLPLSYAECMFGQGTMTLEDEYTKHAGNIGYLFYNNFPTSSRRRAPSAPPES</sequence>
<name>A0A914C2I9_9BILA</name>
<dbReference type="InterPro" id="IPR011022">
    <property type="entry name" value="Arrestin_C-like"/>
</dbReference>